<dbReference type="Pfam" id="PF24626">
    <property type="entry name" value="SH3_Tf2-1"/>
    <property type="match status" value="1"/>
</dbReference>
<sequence length="187" mass="21561">MLTVTQDRSPQTTCSSKQIHIRDTIREPTKMQLQMSRHHCCVKTAEEKLQPPLFPWTGEPSEVPAVDHRFRQSERVWDEAYHQLQRAIRRHKHHAVSRRASTPSYTIGQKAWLSTRDIWMRLPSKKLSPCYIGPFTITELINPVTVKLQLPPHYMIHSTSHVSLLKPFVPSSAEPGANEEPSMLLLI</sequence>
<keyword evidence="3" id="KW-1185">Reference proteome</keyword>
<reference evidence="2 3" key="1">
    <citation type="submission" date="2019-01" db="EMBL/GenBank/DDBJ databases">
        <title>A chromosome-scale genome assembly of the yellow perch, Perca flavescens.</title>
        <authorList>
            <person name="Feron R."/>
            <person name="Morvezen R."/>
            <person name="Bestin A."/>
            <person name="Haffray P."/>
            <person name="Klopp C."/>
            <person name="Zahm M."/>
            <person name="Cabau C."/>
            <person name="Roques C."/>
            <person name="Donnadieu C."/>
            <person name="Bouchez O."/>
            <person name="Christie M."/>
            <person name="Larson W."/>
            <person name="Guiguen Y."/>
        </authorList>
    </citation>
    <scope>NUCLEOTIDE SEQUENCE [LARGE SCALE GENOMIC DNA]</scope>
    <source>
        <strain evidence="2">YP-PL-M2</strain>
        <tissue evidence="2">Blood</tissue>
    </source>
</reference>
<comment type="caution">
    <text evidence="2">The sequence shown here is derived from an EMBL/GenBank/DDBJ whole genome shotgun (WGS) entry which is preliminary data.</text>
</comment>
<name>A0A484CE93_PERFV</name>
<dbReference type="Proteomes" id="UP000295070">
    <property type="component" value="Chromosome 18"/>
</dbReference>
<dbReference type="InterPro" id="IPR056924">
    <property type="entry name" value="SH3_Tf2-1"/>
</dbReference>
<dbReference type="STRING" id="8167.A0A484CE93"/>
<dbReference type="AlphaFoldDB" id="A0A484CE93"/>
<gene>
    <name evidence="2" type="ORF">EPR50_G00184380</name>
</gene>
<evidence type="ECO:0000313" key="3">
    <source>
        <dbReference type="Proteomes" id="UP000295070"/>
    </source>
</evidence>
<feature type="domain" description="Tf2-1-like SH3-like" evidence="1">
    <location>
        <begin position="108"/>
        <end position="169"/>
    </location>
</feature>
<dbReference type="EMBL" id="SCKG01000018">
    <property type="protein sequence ID" value="TDH00125.1"/>
    <property type="molecule type" value="Genomic_DNA"/>
</dbReference>
<evidence type="ECO:0000313" key="2">
    <source>
        <dbReference type="EMBL" id="TDH00125.1"/>
    </source>
</evidence>
<accession>A0A484CE93</accession>
<evidence type="ECO:0000259" key="1">
    <source>
        <dbReference type="Pfam" id="PF24626"/>
    </source>
</evidence>
<proteinExistence type="predicted"/>
<dbReference type="PANTHER" id="PTHR46148:SF60">
    <property type="entry name" value="CHROMO DOMAIN-CONTAINING PROTEIN"/>
    <property type="match status" value="1"/>
</dbReference>
<organism evidence="2 3">
    <name type="scientific">Perca flavescens</name>
    <name type="common">American yellow perch</name>
    <name type="synonym">Morone flavescens</name>
    <dbReference type="NCBI Taxonomy" id="8167"/>
    <lineage>
        <taxon>Eukaryota</taxon>
        <taxon>Metazoa</taxon>
        <taxon>Chordata</taxon>
        <taxon>Craniata</taxon>
        <taxon>Vertebrata</taxon>
        <taxon>Euteleostomi</taxon>
        <taxon>Actinopterygii</taxon>
        <taxon>Neopterygii</taxon>
        <taxon>Teleostei</taxon>
        <taxon>Neoteleostei</taxon>
        <taxon>Acanthomorphata</taxon>
        <taxon>Eupercaria</taxon>
        <taxon>Perciformes</taxon>
        <taxon>Percoidei</taxon>
        <taxon>Percidae</taxon>
        <taxon>Percinae</taxon>
        <taxon>Perca</taxon>
    </lineage>
</organism>
<dbReference type="PANTHER" id="PTHR46148">
    <property type="entry name" value="CHROMO DOMAIN-CONTAINING PROTEIN"/>
    <property type="match status" value="1"/>
</dbReference>
<protein>
    <recommendedName>
        <fullName evidence="1">Tf2-1-like SH3-like domain-containing protein</fullName>
    </recommendedName>
</protein>